<dbReference type="Pfam" id="PF07734">
    <property type="entry name" value="FBA_1"/>
    <property type="match status" value="1"/>
</dbReference>
<sequence>MMSDLPRELAEDVIIRLPMTSMRAVRSVCKEWNTLSKDSFFTKKHIAQAKAAAAEEFKVVMVMDFKVYLTNLNLHGIHKGVDPTISRQGKLISLDDSNQVDISRVYHCDGLVLCITKDLTRLVVWNPYWGQTLWVKPGRLHQSPNMYKYAIGYENSKSGRSYKILRHAESKSLVEYSIYELNSNSWRDVVDVTCDLYIHFYARGVSLKGNTYWFGVVKYQERISVEIHGFLICFDFTRERFGPRLRLPFIPYQEDTVTLSSVREEQLAVLFQRWDSLQMEIWVTVKIEPEVVLWNKVFLRVDMEPLTGFQFGVTEGSFFIDQDKKVAVVFDKDKDKDNDEVKTTPRRNTAYIIGEGGYFREVDLGETSEIHDCPLGCSYVPNSMLIKQRGKRKKNLIIY</sequence>
<dbReference type="RefSeq" id="XP_019092636.1">
    <property type="nucleotide sequence ID" value="XM_019237091.1"/>
</dbReference>
<name>A0ABM1R0U8_CAMSA</name>
<dbReference type="InterPro" id="IPR006527">
    <property type="entry name" value="F-box-assoc_dom_typ1"/>
</dbReference>
<dbReference type="InterPro" id="IPR036047">
    <property type="entry name" value="F-box-like_dom_sf"/>
</dbReference>
<evidence type="ECO:0000313" key="3">
    <source>
        <dbReference type="RefSeq" id="XP_019092636.1"/>
    </source>
</evidence>
<dbReference type="Pfam" id="PF00646">
    <property type="entry name" value="F-box"/>
    <property type="match status" value="1"/>
</dbReference>
<evidence type="ECO:0000259" key="1">
    <source>
        <dbReference type="PROSITE" id="PS50181"/>
    </source>
</evidence>
<reference evidence="3" key="2">
    <citation type="submission" date="2025-08" db="UniProtKB">
        <authorList>
            <consortium name="RefSeq"/>
        </authorList>
    </citation>
    <scope>IDENTIFICATION</scope>
    <source>
        <tissue evidence="3">Leaf</tissue>
    </source>
</reference>
<dbReference type="PANTHER" id="PTHR47993:SF339">
    <property type="entry name" value="F-BOX DOMAIN-CONTAINING PROTEIN"/>
    <property type="match status" value="1"/>
</dbReference>
<feature type="domain" description="F-box" evidence="1">
    <location>
        <begin position="1"/>
        <end position="44"/>
    </location>
</feature>
<dbReference type="GeneID" id="104748266"/>
<dbReference type="PANTHER" id="PTHR47993">
    <property type="entry name" value="OS09G0372900 PROTEIN-RELATED"/>
    <property type="match status" value="1"/>
</dbReference>
<gene>
    <name evidence="3" type="primary">LOC104748266</name>
</gene>
<dbReference type="Gene3D" id="1.20.1280.50">
    <property type="match status" value="1"/>
</dbReference>
<dbReference type="InterPro" id="IPR017451">
    <property type="entry name" value="F-box-assoc_interact_dom"/>
</dbReference>
<dbReference type="InterPro" id="IPR050233">
    <property type="entry name" value="A_thaliana_F-box"/>
</dbReference>
<dbReference type="SMART" id="SM00256">
    <property type="entry name" value="FBOX"/>
    <property type="match status" value="1"/>
</dbReference>
<accession>A0ABM1R0U8</accession>
<dbReference type="SUPFAM" id="SSF81383">
    <property type="entry name" value="F-box domain"/>
    <property type="match status" value="1"/>
</dbReference>
<dbReference type="Proteomes" id="UP000694864">
    <property type="component" value="Chromosome 15"/>
</dbReference>
<dbReference type="InterPro" id="IPR001810">
    <property type="entry name" value="F-box_dom"/>
</dbReference>
<organism evidence="2 3">
    <name type="scientific">Camelina sativa</name>
    <name type="common">False flax</name>
    <name type="synonym">Myagrum sativum</name>
    <dbReference type="NCBI Taxonomy" id="90675"/>
    <lineage>
        <taxon>Eukaryota</taxon>
        <taxon>Viridiplantae</taxon>
        <taxon>Streptophyta</taxon>
        <taxon>Embryophyta</taxon>
        <taxon>Tracheophyta</taxon>
        <taxon>Spermatophyta</taxon>
        <taxon>Magnoliopsida</taxon>
        <taxon>eudicotyledons</taxon>
        <taxon>Gunneridae</taxon>
        <taxon>Pentapetalae</taxon>
        <taxon>rosids</taxon>
        <taxon>malvids</taxon>
        <taxon>Brassicales</taxon>
        <taxon>Brassicaceae</taxon>
        <taxon>Camelineae</taxon>
        <taxon>Camelina</taxon>
    </lineage>
</organism>
<protein>
    <submittedName>
        <fullName evidence="3">F-box protein At3g17620</fullName>
    </submittedName>
</protein>
<evidence type="ECO:0000313" key="2">
    <source>
        <dbReference type="Proteomes" id="UP000694864"/>
    </source>
</evidence>
<dbReference type="PROSITE" id="PS50181">
    <property type="entry name" value="FBOX"/>
    <property type="match status" value="1"/>
</dbReference>
<reference evidence="2" key="1">
    <citation type="journal article" date="2014" name="Nat. Commun.">
        <title>The emerging biofuel crop Camelina sativa retains a highly undifferentiated hexaploid genome structure.</title>
        <authorList>
            <person name="Kagale S."/>
            <person name="Koh C."/>
            <person name="Nixon J."/>
            <person name="Bollina V."/>
            <person name="Clarke W.E."/>
            <person name="Tuteja R."/>
            <person name="Spillane C."/>
            <person name="Robinson S.J."/>
            <person name="Links M.G."/>
            <person name="Clarke C."/>
            <person name="Higgins E.E."/>
            <person name="Huebert T."/>
            <person name="Sharpe A.G."/>
            <person name="Parkin I.A."/>
        </authorList>
    </citation>
    <scope>NUCLEOTIDE SEQUENCE [LARGE SCALE GENOMIC DNA]</scope>
    <source>
        <strain evidence="2">cv. DH55</strain>
    </source>
</reference>
<proteinExistence type="predicted"/>
<keyword evidence="2" id="KW-1185">Reference proteome</keyword>
<dbReference type="NCBIfam" id="TIGR01640">
    <property type="entry name" value="F_box_assoc_1"/>
    <property type="match status" value="1"/>
</dbReference>